<feature type="region of interest" description="Disordered" evidence="1">
    <location>
        <begin position="119"/>
        <end position="138"/>
    </location>
</feature>
<feature type="compositionally biased region" description="Acidic residues" evidence="1">
    <location>
        <begin position="454"/>
        <end position="473"/>
    </location>
</feature>
<feature type="compositionally biased region" description="Basic and acidic residues" evidence="1">
    <location>
        <begin position="937"/>
        <end position="961"/>
    </location>
</feature>
<dbReference type="EMBL" id="JAINDJ010000005">
    <property type="protein sequence ID" value="KAG9445712.1"/>
    <property type="molecule type" value="Genomic_DNA"/>
</dbReference>
<feature type="compositionally biased region" description="Polar residues" evidence="1">
    <location>
        <begin position="1040"/>
        <end position="1060"/>
    </location>
</feature>
<sequence>MRSETRLDSVFFQLTPTRTRCDLVILANGKTEKIASGLLNPFLAHLKTAQEQIAKGGYSIKLEPESDRDLAWFTKGTVERFVRFVSTPEVLERVNTIESEILQIDDAIAIQANENLGLNTAEDHQTRSSDSTEGSKPVFDADSEKAIVLYKPGVHTPEANGSTLTQEENSKVQLLRVLETRRTVLQKEQGMAFARAVAAGFDMDNLALLFSFADCFGAMRMKEACLRFMELWKRKHETGQWVEIEAAEAMSAHSDFSSINASGIMLSVDTRKQMEFSEGWIGSNGQSESNGKPSVGVDNNSSDSNGDKRPPLDSQVPYGQHEYFQGQFQPPMYSQWPIHPPPGGPFQPYPMQGMPYYPPYPGSGPFFQAPYPPMDDPRHDSSHKSRRRRHSMDSKESNAESEEGADLSVVESEKGGQQGHGSRRKGGRSGKKNSGTIVVRNINYVTSKRRNASEDESESASESESDEEADDVGSDSPKRKHRNSAKSSKGNERHRKPASEQKENDGDEVICERGMDTGNWEAFQTCLLREEEETKNHKDFFSSEKEIYFNRRQGTTGADPLLSHERDLNEVSDKRMLELDTGTGNRMLSRSKMSNDVLAVRPGVLQADDSNMDVHFAEVEGGGRGYRRMPNDDFVIYGGSNQSGYVNSFSDPLAGNEYGRAGNLDKSSSHDVTDESFIVPHRSSSPDPVATDSRIAIDMDSEFPATHQRSEDSSIRIRSQINYEPDDLTLMPERGIERESIGYDPAVDYGLEVLAKDTNAQKNGDAEEVSVDKEESRKLDKEKKGGLERKKAESTLRRGKPSRLNPQMEAQLRAERLRAYKADLQKLKKEKEEEELKRLEALKRERQKRIAARSGSNPPQSSSATSKSRLPAKLSPSSIRSKFSDSEPGSSSPLPKLSTRTSSTGYGDPERTSRVSKSNSLNVAGNGLSRSVSSLSELKKEHNSNVSDPKEAPIRARRLSEPKGNNTHSVSSPRAGRIEPATKSKLTDEPETKKMTAIMNLDRTKSATLPELKVRTPRGPSNTVSGKPVTKDTSKKVSGPRSSLSSEETKPKNSSGNVSYDSHGDDNPVIEKTVVVLEHERISVPVADASQETKLKHTVIAADITEENNDVQSAYVAIHAPPSPVIVSEAANEGPPVCLLDGQSISQEDKLLNSSTLADANGKPYQPPFARASSLEDPSTSNVDYDVAPPITSEENNADSIRAHISGFSEPQSLGTLEKPRGKESTKGFRKLLKFGRKTHGSSGSDRNVDADKLSVDSLADDNNNPTFSNEVPTLKNLISQDESPLAGAAQKVARPFSLLSPFRSKPTEKKLAT</sequence>
<feature type="compositionally biased region" description="Polar residues" evidence="1">
    <location>
        <begin position="854"/>
        <end position="868"/>
    </location>
</feature>
<evidence type="ECO:0008006" key="4">
    <source>
        <dbReference type="Google" id="ProtNLM"/>
    </source>
</evidence>
<evidence type="ECO:0000256" key="1">
    <source>
        <dbReference type="SAM" id="MobiDB-lite"/>
    </source>
</evidence>
<accession>A0AAV7EDD1</accession>
<feature type="compositionally biased region" description="Polar residues" evidence="1">
    <location>
        <begin position="915"/>
        <end position="936"/>
    </location>
</feature>
<name>A0AAV7EDD1_ARIFI</name>
<feature type="compositionally biased region" description="Basic and acidic residues" evidence="1">
    <location>
        <begin position="976"/>
        <end position="994"/>
    </location>
</feature>
<feature type="region of interest" description="Disordered" evidence="1">
    <location>
        <begin position="367"/>
        <end position="513"/>
    </location>
</feature>
<feature type="compositionally biased region" description="Basic and acidic residues" evidence="1">
    <location>
        <begin position="770"/>
        <end position="796"/>
    </location>
</feature>
<dbReference type="PANTHER" id="PTHR31008">
    <property type="entry name" value="COP1-INTERACTING PROTEIN-RELATED"/>
    <property type="match status" value="1"/>
</dbReference>
<feature type="compositionally biased region" description="Low complexity" evidence="1">
    <location>
        <begin position="294"/>
        <end position="304"/>
    </location>
</feature>
<evidence type="ECO:0000313" key="3">
    <source>
        <dbReference type="Proteomes" id="UP000825729"/>
    </source>
</evidence>
<organism evidence="2 3">
    <name type="scientific">Aristolochia fimbriata</name>
    <name type="common">White veined hardy Dutchman's pipe vine</name>
    <dbReference type="NCBI Taxonomy" id="158543"/>
    <lineage>
        <taxon>Eukaryota</taxon>
        <taxon>Viridiplantae</taxon>
        <taxon>Streptophyta</taxon>
        <taxon>Embryophyta</taxon>
        <taxon>Tracheophyta</taxon>
        <taxon>Spermatophyta</taxon>
        <taxon>Magnoliopsida</taxon>
        <taxon>Magnoliidae</taxon>
        <taxon>Piperales</taxon>
        <taxon>Aristolochiaceae</taxon>
        <taxon>Aristolochia</taxon>
    </lineage>
</organism>
<keyword evidence="3" id="KW-1185">Reference proteome</keyword>
<evidence type="ECO:0000313" key="2">
    <source>
        <dbReference type="EMBL" id="KAG9445712.1"/>
    </source>
</evidence>
<feature type="compositionally biased region" description="Polar residues" evidence="1">
    <location>
        <begin position="875"/>
        <end position="905"/>
    </location>
</feature>
<feature type="compositionally biased region" description="Polar residues" evidence="1">
    <location>
        <begin position="963"/>
        <end position="972"/>
    </location>
</feature>
<feature type="region of interest" description="Disordered" evidence="1">
    <location>
        <begin position="762"/>
        <end position="811"/>
    </location>
</feature>
<feature type="region of interest" description="Disordered" evidence="1">
    <location>
        <begin position="1207"/>
        <end position="1229"/>
    </location>
</feature>
<comment type="caution">
    <text evidence="2">The sequence shown here is derived from an EMBL/GenBank/DDBJ whole genome shotgun (WGS) entry which is preliminary data.</text>
</comment>
<feature type="compositionally biased region" description="Polar residues" evidence="1">
    <location>
        <begin position="283"/>
        <end position="292"/>
    </location>
</feature>
<reference evidence="2 3" key="1">
    <citation type="submission" date="2021-07" db="EMBL/GenBank/DDBJ databases">
        <title>The Aristolochia fimbriata genome: insights into angiosperm evolution, floral development and chemical biosynthesis.</title>
        <authorList>
            <person name="Jiao Y."/>
        </authorList>
    </citation>
    <scope>NUCLEOTIDE SEQUENCE [LARGE SCALE GENOMIC DNA]</scope>
    <source>
        <strain evidence="2">IBCAS-2021</strain>
        <tissue evidence="2">Leaf</tissue>
    </source>
</reference>
<feature type="compositionally biased region" description="Basic and acidic residues" evidence="1">
    <location>
        <begin position="1218"/>
        <end position="1227"/>
    </location>
</feature>
<feature type="region of interest" description="Disordered" evidence="1">
    <location>
        <begin position="280"/>
        <end position="318"/>
    </location>
</feature>
<proteinExistence type="predicted"/>
<dbReference type="Proteomes" id="UP000825729">
    <property type="component" value="Unassembled WGS sequence"/>
</dbReference>
<feature type="region of interest" description="Disordered" evidence="1">
    <location>
        <begin position="845"/>
        <end position="1067"/>
    </location>
</feature>
<gene>
    <name evidence="2" type="ORF">H6P81_011840</name>
</gene>
<protein>
    <recommendedName>
        <fullName evidence="4">COP1-interacting protein 7</fullName>
    </recommendedName>
</protein>
<feature type="compositionally biased region" description="Basic and acidic residues" evidence="1">
    <location>
        <begin position="497"/>
        <end position="513"/>
    </location>
</feature>
<dbReference type="PANTHER" id="PTHR31008:SF2">
    <property type="entry name" value="COP1-INTERACTING PROTEIN-LIKE PROTEIN"/>
    <property type="match status" value="1"/>
</dbReference>
<feature type="region of interest" description="Disordered" evidence="1">
    <location>
        <begin position="1157"/>
        <end position="1193"/>
    </location>
</feature>
<feature type="compositionally biased region" description="Basic residues" evidence="1">
    <location>
        <begin position="421"/>
        <end position="431"/>
    </location>
</feature>